<dbReference type="RefSeq" id="WP_147055718.1">
    <property type="nucleotide sequence ID" value="NZ_BJYL01000011.1"/>
</dbReference>
<comment type="caution">
    <text evidence="4">The sequence shown here is derived from an EMBL/GenBank/DDBJ whole genome shotgun (WGS) entry which is preliminary data.</text>
</comment>
<dbReference type="InterPro" id="IPR043128">
    <property type="entry name" value="Rev_trsase/Diguanyl_cyclase"/>
</dbReference>
<dbReference type="PROSITE" id="PS50887">
    <property type="entry name" value="GGDEF"/>
    <property type="match status" value="1"/>
</dbReference>
<gene>
    <name evidence="4" type="ORF">SLU01_08710</name>
</gene>
<evidence type="ECO:0000313" key="5">
    <source>
        <dbReference type="Proteomes" id="UP000321901"/>
    </source>
</evidence>
<feature type="domain" description="PAS" evidence="1">
    <location>
        <begin position="375"/>
        <end position="445"/>
    </location>
</feature>
<dbReference type="Pfam" id="PF00990">
    <property type="entry name" value="GGDEF"/>
    <property type="match status" value="1"/>
</dbReference>
<dbReference type="InterPro" id="IPR029787">
    <property type="entry name" value="Nucleotide_cyclase"/>
</dbReference>
<dbReference type="Proteomes" id="UP000321901">
    <property type="component" value="Unassembled WGS sequence"/>
</dbReference>
<dbReference type="PROSITE" id="PS50113">
    <property type="entry name" value="PAC"/>
    <property type="match status" value="1"/>
</dbReference>
<dbReference type="InterPro" id="IPR001610">
    <property type="entry name" value="PAC"/>
</dbReference>
<dbReference type="SMART" id="SM00086">
    <property type="entry name" value="PAC"/>
    <property type="match status" value="3"/>
</dbReference>
<dbReference type="SUPFAM" id="SSF55785">
    <property type="entry name" value="PYP-like sensor domain (PAS domain)"/>
    <property type="match status" value="4"/>
</dbReference>
<dbReference type="SUPFAM" id="SSF55073">
    <property type="entry name" value="Nucleotide cyclase"/>
    <property type="match status" value="1"/>
</dbReference>
<dbReference type="PANTHER" id="PTHR44757">
    <property type="entry name" value="DIGUANYLATE CYCLASE DGCP"/>
    <property type="match status" value="1"/>
</dbReference>
<feature type="domain" description="PAS" evidence="1">
    <location>
        <begin position="124"/>
        <end position="171"/>
    </location>
</feature>
<dbReference type="CDD" id="cd01949">
    <property type="entry name" value="GGDEF"/>
    <property type="match status" value="1"/>
</dbReference>
<dbReference type="InterPro" id="IPR013655">
    <property type="entry name" value="PAS_fold_3"/>
</dbReference>
<organism evidence="4 5">
    <name type="scientific">Sporosarcina luteola</name>
    <dbReference type="NCBI Taxonomy" id="582850"/>
    <lineage>
        <taxon>Bacteria</taxon>
        <taxon>Bacillati</taxon>
        <taxon>Bacillota</taxon>
        <taxon>Bacilli</taxon>
        <taxon>Bacillales</taxon>
        <taxon>Caryophanaceae</taxon>
        <taxon>Sporosarcina</taxon>
    </lineage>
</organism>
<feature type="domain" description="PAS" evidence="1">
    <location>
        <begin position="266"/>
        <end position="319"/>
    </location>
</feature>
<dbReference type="InterPro" id="IPR000700">
    <property type="entry name" value="PAS-assoc_C"/>
</dbReference>
<reference evidence="4 5" key="1">
    <citation type="submission" date="2019-07" db="EMBL/GenBank/DDBJ databases">
        <title>Whole genome shotgun sequence of Sporosarcina luteola NBRC 105378.</title>
        <authorList>
            <person name="Hosoyama A."/>
            <person name="Uohara A."/>
            <person name="Ohji S."/>
            <person name="Ichikawa N."/>
        </authorList>
    </citation>
    <scope>NUCLEOTIDE SEQUENCE [LARGE SCALE GENOMIC DNA]</scope>
    <source>
        <strain evidence="4 5">NBRC 105378</strain>
    </source>
</reference>
<feature type="domain" description="PAS" evidence="1">
    <location>
        <begin position="9"/>
        <end position="54"/>
    </location>
</feature>
<evidence type="ECO:0000259" key="3">
    <source>
        <dbReference type="PROSITE" id="PS50887"/>
    </source>
</evidence>
<dbReference type="EMBL" id="BJYL01000011">
    <property type="protein sequence ID" value="GEN82559.1"/>
    <property type="molecule type" value="Genomic_DNA"/>
</dbReference>
<protein>
    <recommendedName>
        <fullName evidence="6">Diguanylate cyclase</fullName>
    </recommendedName>
</protein>
<dbReference type="NCBIfam" id="TIGR00254">
    <property type="entry name" value="GGDEF"/>
    <property type="match status" value="1"/>
</dbReference>
<dbReference type="CDD" id="cd00130">
    <property type="entry name" value="PAS"/>
    <property type="match status" value="4"/>
</dbReference>
<name>A0A511Z537_9BACL</name>
<dbReference type="Pfam" id="PF08447">
    <property type="entry name" value="PAS_3"/>
    <property type="match status" value="1"/>
</dbReference>
<evidence type="ECO:0000313" key="4">
    <source>
        <dbReference type="EMBL" id="GEN82559.1"/>
    </source>
</evidence>
<dbReference type="Gene3D" id="3.30.70.270">
    <property type="match status" value="1"/>
</dbReference>
<proteinExistence type="predicted"/>
<dbReference type="InterPro" id="IPR000014">
    <property type="entry name" value="PAS"/>
</dbReference>
<evidence type="ECO:0008006" key="6">
    <source>
        <dbReference type="Google" id="ProtNLM"/>
    </source>
</evidence>
<sequence>MKSVLKGIPSNIYSSLIDHNPDSIFILDKEGFVLDINLTVNAIFGYTPPEVIGKRCKIMSDETCNSLQGEFCTYHKSTYDKFGQILHLQVKSIPIFEDEGLVNVMIVAKDVTDVVETRIALQNTTEKLQTIYDSSADAMDIIDLDGNVVHVNKAFEDMYGWKAEEIIGKQMPTIPVARFEKVKDERENLKKEQYIKGLEVECLKKDGNMIPVSITISPLYDEDGKVFAFSSISRDITERKKMEAELIESKNKYKGLLNASPEPSYVQSEGVIHYINRAAVKLFGYNHPDELLGRHVLDFVHSDSYESVANLICKSVNEITIPEQTVFQKLLRKDRSTFIAEVIQLGIEYADMPAVHVILRDVTERKLVEEALIQSEEKYRLIAENMTDLVTVVDENGLITYASPSTSAVLGFTPDDYEGKPAFNKAHPDDLPNVRKMMGELLITKDSHEMEFRYKHKMKGWIWVEARGTYFEEKGQRFLLFVSRVIEEKKKMREQLKLMAFQDELTGLPNRRLFQKKIRETLEEAKRNQTKFALLYLDIDKFKWVNDNLGHSTGDELLKQFADRVGSALRKNDTLVRQGGDEFLVLLPDIGNVKNVKRTAERILGDLQTEWKVGEHSFTTTSSVGIAIFPKDGTTMDELLTNADFALYEAKEHGRNNYMMFS</sequence>
<dbReference type="InterPro" id="IPR052155">
    <property type="entry name" value="Biofilm_reg_signaling"/>
</dbReference>
<accession>A0A511Z537</accession>
<dbReference type="PROSITE" id="PS50112">
    <property type="entry name" value="PAS"/>
    <property type="match status" value="4"/>
</dbReference>
<dbReference type="AlphaFoldDB" id="A0A511Z537"/>
<dbReference type="InterPro" id="IPR000160">
    <property type="entry name" value="GGDEF_dom"/>
</dbReference>
<evidence type="ECO:0000259" key="2">
    <source>
        <dbReference type="PROSITE" id="PS50113"/>
    </source>
</evidence>
<keyword evidence="5" id="KW-1185">Reference proteome</keyword>
<dbReference type="OrthoDB" id="2624050at2"/>
<dbReference type="NCBIfam" id="TIGR00229">
    <property type="entry name" value="sensory_box"/>
    <property type="match status" value="4"/>
</dbReference>
<dbReference type="Gene3D" id="3.30.450.20">
    <property type="entry name" value="PAS domain"/>
    <property type="match status" value="4"/>
</dbReference>
<feature type="domain" description="GGDEF" evidence="3">
    <location>
        <begin position="530"/>
        <end position="662"/>
    </location>
</feature>
<feature type="domain" description="PAC" evidence="2">
    <location>
        <begin position="196"/>
        <end position="248"/>
    </location>
</feature>
<dbReference type="FunFam" id="3.30.70.270:FF:000001">
    <property type="entry name" value="Diguanylate cyclase domain protein"/>
    <property type="match status" value="1"/>
</dbReference>
<dbReference type="PANTHER" id="PTHR44757:SF2">
    <property type="entry name" value="BIOFILM ARCHITECTURE MAINTENANCE PROTEIN MBAA"/>
    <property type="match status" value="1"/>
</dbReference>
<dbReference type="SMART" id="SM00267">
    <property type="entry name" value="GGDEF"/>
    <property type="match status" value="1"/>
</dbReference>
<dbReference type="InterPro" id="IPR035965">
    <property type="entry name" value="PAS-like_dom_sf"/>
</dbReference>
<dbReference type="SMART" id="SM00091">
    <property type="entry name" value="PAS"/>
    <property type="match status" value="4"/>
</dbReference>
<dbReference type="Pfam" id="PF13426">
    <property type="entry name" value="PAS_9"/>
    <property type="match status" value="3"/>
</dbReference>
<evidence type="ECO:0000259" key="1">
    <source>
        <dbReference type="PROSITE" id="PS50112"/>
    </source>
</evidence>